<comment type="similarity">
    <text evidence="1">Belongs to the HesB/IscA family.</text>
</comment>
<dbReference type="Proteomes" id="UP000001208">
    <property type="component" value="Chromosome"/>
</dbReference>
<dbReference type="eggNOG" id="COG0316">
    <property type="taxonomic scope" value="Bacteria"/>
</dbReference>
<dbReference type="KEGG" id="cts:Ctha_0973"/>
<dbReference type="EMBL" id="CP001100">
    <property type="protein sequence ID" value="ACF13438.1"/>
    <property type="molecule type" value="Genomic_DNA"/>
</dbReference>
<dbReference type="HOGENOM" id="CLU_069054_5_1_10"/>
<reference evidence="3 4" key="1">
    <citation type="submission" date="2008-06" db="EMBL/GenBank/DDBJ databases">
        <title>Complete sequence of Chloroherpeton thalassium ATCC 35110.</title>
        <authorList>
            <consortium name="US DOE Joint Genome Institute"/>
            <person name="Lucas S."/>
            <person name="Copeland A."/>
            <person name="Lapidus A."/>
            <person name="Glavina del Rio T."/>
            <person name="Dalin E."/>
            <person name="Tice H."/>
            <person name="Bruce D."/>
            <person name="Goodwin L."/>
            <person name="Pitluck S."/>
            <person name="Schmutz J."/>
            <person name="Larimer F."/>
            <person name="Land M."/>
            <person name="Hauser L."/>
            <person name="Kyrpides N."/>
            <person name="Mikhailova N."/>
            <person name="Liu Z."/>
            <person name="Li T."/>
            <person name="Zhao F."/>
            <person name="Overmann J."/>
            <person name="Bryant D.A."/>
            <person name="Richardson P."/>
        </authorList>
    </citation>
    <scope>NUCLEOTIDE SEQUENCE [LARGE SCALE GENOMIC DNA]</scope>
    <source>
        <strain evidence="4">ATCC 35110 / GB-78</strain>
    </source>
</reference>
<feature type="domain" description="Core" evidence="2">
    <location>
        <begin position="18"/>
        <end position="118"/>
    </location>
</feature>
<dbReference type="InterPro" id="IPR000361">
    <property type="entry name" value="ATAP_core_dom"/>
</dbReference>
<dbReference type="STRING" id="517418.Ctha_0973"/>
<sequence length="124" mass="13155">MSESSVQENQSTKNSAPITITDAAASEIRQVAEANKVPEGYTLRVALSSGGCSGFSYAMGFDQTRDGDHHFSINGVDLIIASQHLQQLAGTTIDFKDSPEGRGFLFDNPNIQHTCGCGSSSSCH</sequence>
<dbReference type="GO" id="GO:0005737">
    <property type="term" value="C:cytoplasm"/>
    <property type="evidence" value="ECO:0007669"/>
    <property type="project" value="TreeGrafter"/>
</dbReference>
<name>B3QXG4_CHLT3</name>
<dbReference type="InterPro" id="IPR050322">
    <property type="entry name" value="Fe-S_cluster_asmbl/transfer"/>
</dbReference>
<dbReference type="NCBIfam" id="TIGR00049">
    <property type="entry name" value="iron-sulfur cluster assembly accessory protein"/>
    <property type="match status" value="1"/>
</dbReference>
<evidence type="ECO:0000313" key="3">
    <source>
        <dbReference type="EMBL" id="ACF13438.1"/>
    </source>
</evidence>
<dbReference type="InterPro" id="IPR035903">
    <property type="entry name" value="HesB-like_dom_sf"/>
</dbReference>
<dbReference type="PANTHER" id="PTHR10072">
    <property type="entry name" value="IRON-SULFUR CLUSTER ASSEMBLY PROTEIN"/>
    <property type="match status" value="1"/>
</dbReference>
<proteinExistence type="inferred from homology"/>
<dbReference type="OrthoDB" id="9801228at2"/>
<evidence type="ECO:0000313" key="4">
    <source>
        <dbReference type="Proteomes" id="UP000001208"/>
    </source>
</evidence>
<accession>B3QXG4</accession>
<dbReference type="GO" id="GO:0051537">
    <property type="term" value="F:2 iron, 2 sulfur cluster binding"/>
    <property type="evidence" value="ECO:0007669"/>
    <property type="project" value="TreeGrafter"/>
</dbReference>
<dbReference type="InterPro" id="IPR016092">
    <property type="entry name" value="ATAP"/>
</dbReference>
<dbReference type="PANTHER" id="PTHR10072:SF41">
    <property type="entry name" value="IRON-SULFUR CLUSTER ASSEMBLY 1 HOMOLOG, MITOCHONDRIAL"/>
    <property type="match status" value="1"/>
</dbReference>
<dbReference type="Pfam" id="PF01521">
    <property type="entry name" value="Fe-S_biosyn"/>
    <property type="match status" value="1"/>
</dbReference>
<organism evidence="3 4">
    <name type="scientific">Chloroherpeton thalassium (strain ATCC 35110 / GB-78)</name>
    <dbReference type="NCBI Taxonomy" id="517418"/>
    <lineage>
        <taxon>Bacteria</taxon>
        <taxon>Pseudomonadati</taxon>
        <taxon>Chlorobiota</taxon>
        <taxon>Chlorobiia</taxon>
        <taxon>Chlorobiales</taxon>
        <taxon>Chloroherpetonaceae</taxon>
        <taxon>Chloroherpeton</taxon>
    </lineage>
</organism>
<keyword evidence="4" id="KW-1185">Reference proteome</keyword>
<evidence type="ECO:0000256" key="1">
    <source>
        <dbReference type="ARBA" id="ARBA00006718"/>
    </source>
</evidence>
<evidence type="ECO:0000259" key="2">
    <source>
        <dbReference type="Pfam" id="PF01521"/>
    </source>
</evidence>
<gene>
    <name evidence="3" type="ordered locus">Ctha_0973</name>
</gene>
<dbReference type="GO" id="GO:0016226">
    <property type="term" value="P:iron-sulfur cluster assembly"/>
    <property type="evidence" value="ECO:0007669"/>
    <property type="project" value="InterPro"/>
</dbReference>
<dbReference type="AlphaFoldDB" id="B3QXG4"/>
<dbReference type="RefSeq" id="WP_012499522.1">
    <property type="nucleotide sequence ID" value="NC_011026.1"/>
</dbReference>
<protein>
    <submittedName>
        <fullName evidence="3">Iron-sulfur cluster assembly accessory protein</fullName>
    </submittedName>
</protein>
<dbReference type="SUPFAM" id="SSF89360">
    <property type="entry name" value="HesB-like domain"/>
    <property type="match status" value="1"/>
</dbReference>
<dbReference type="Gene3D" id="2.60.300.12">
    <property type="entry name" value="HesB-like domain"/>
    <property type="match status" value="1"/>
</dbReference>